<dbReference type="PANTHER" id="PTHR33705:SF1">
    <property type="entry name" value="PHOSPHOCARRIER PROTEIN HPR"/>
    <property type="match status" value="1"/>
</dbReference>
<evidence type="ECO:0000313" key="5">
    <source>
        <dbReference type="EMBL" id="SEM22071.1"/>
    </source>
</evidence>
<dbReference type="Proteomes" id="UP000198553">
    <property type="component" value="Unassembled WGS sequence"/>
</dbReference>
<proteinExistence type="predicted"/>
<dbReference type="CDD" id="cd00367">
    <property type="entry name" value="PTS-HPr_like"/>
    <property type="match status" value="1"/>
</dbReference>
<dbReference type="InterPro" id="IPR000032">
    <property type="entry name" value="HPr-like"/>
</dbReference>
<dbReference type="GO" id="GO:0016740">
    <property type="term" value="F:transferase activity"/>
    <property type="evidence" value="ECO:0007669"/>
    <property type="project" value="UniProtKB-KW"/>
</dbReference>
<dbReference type="Pfam" id="PF00381">
    <property type="entry name" value="PTS-HPr"/>
    <property type="match status" value="1"/>
</dbReference>
<gene>
    <name evidence="5" type="ORF">SAMN05192533_101475</name>
</gene>
<dbReference type="InterPro" id="IPR035895">
    <property type="entry name" value="HPr-like_sf"/>
</dbReference>
<dbReference type="InterPro" id="IPR050399">
    <property type="entry name" value="HPr"/>
</dbReference>
<evidence type="ECO:0000313" key="6">
    <source>
        <dbReference type="Proteomes" id="UP000198553"/>
    </source>
</evidence>
<dbReference type="OrthoDB" id="2428896at2"/>
<keyword evidence="6" id="KW-1185">Reference proteome</keyword>
<feature type="domain" description="HPr" evidence="4">
    <location>
        <begin position="1"/>
        <end position="90"/>
    </location>
</feature>
<name>A0A1H7WKR6_9BACI</name>
<evidence type="ECO:0000256" key="1">
    <source>
        <dbReference type="ARBA" id="ARBA00003681"/>
    </source>
</evidence>
<comment type="function">
    <text evidence="1">General (non sugar-specific) component of the phosphoenolpyruvate-dependent sugar phosphotransferase system (sugar PTS). This major carbohydrate active-transport system catalyzes the phosphorylation of incoming sugar substrates concomitantly with their translocation across the cell membrane. The phosphoryl group from phosphoenolpyruvate (PEP) is transferred to the phosphoryl carrier protein HPr by enzyme I. Phospho-HPr then transfers it to the PTS EIIA domain.</text>
</comment>
<dbReference type="Gene3D" id="3.30.1340.10">
    <property type="entry name" value="HPr-like"/>
    <property type="match status" value="1"/>
</dbReference>
<dbReference type="RefSeq" id="WP_090740751.1">
    <property type="nucleotide sequence ID" value="NZ_FOBW01000001.1"/>
</dbReference>
<evidence type="ECO:0000259" key="4">
    <source>
        <dbReference type="PROSITE" id="PS51350"/>
    </source>
</evidence>
<keyword evidence="5" id="KW-0808">Transferase</keyword>
<dbReference type="PROSITE" id="PS51350">
    <property type="entry name" value="PTS_HPR_DOM"/>
    <property type="match status" value="1"/>
</dbReference>
<keyword evidence="3" id="KW-0813">Transport</keyword>
<keyword evidence="3" id="KW-0762">Sugar transport</keyword>
<dbReference type="SUPFAM" id="SSF55594">
    <property type="entry name" value="HPr-like"/>
    <property type="match status" value="1"/>
</dbReference>
<dbReference type="STRING" id="930146.SAMN05192533_101475"/>
<dbReference type="PANTHER" id="PTHR33705">
    <property type="entry name" value="PHOSPHOCARRIER PROTEIN HPR"/>
    <property type="match status" value="1"/>
</dbReference>
<dbReference type="AlphaFoldDB" id="A0A1H7WKR6"/>
<evidence type="ECO:0000256" key="2">
    <source>
        <dbReference type="ARBA" id="ARBA00020422"/>
    </source>
</evidence>
<dbReference type="EMBL" id="FOBW01000001">
    <property type="protein sequence ID" value="SEM22071.1"/>
    <property type="molecule type" value="Genomic_DNA"/>
</dbReference>
<protein>
    <recommendedName>
        <fullName evidence="2">Phosphocarrier protein HPr</fullName>
    </recommendedName>
</protein>
<organism evidence="5 6">
    <name type="scientific">Mesobacillus persicus</name>
    <dbReference type="NCBI Taxonomy" id="930146"/>
    <lineage>
        <taxon>Bacteria</taxon>
        <taxon>Bacillati</taxon>
        <taxon>Bacillota</taxon>
        <taxon>Bacilli</taxon>
        <taxon>Bacillales</taxon>
        <taxon>Bacillaceae</taxon>
        <taxon>Mesobacillus</taxon>
    </lineage>
</organism>
<evidence type="ECO:0000256" key="3">
    <source>
        <dbReference type="ARBA" id="ARBA00022597"/>
    </source>
</evidence>
<sequence>MEKKRIFSVPEGGFTVQKTVEFVQLNSTFTSEVFIEKNKKIFNAKSILGLMSLLIPSKAGKKFTIIAKGEDAVETIKQITNFIEKQLPPTSNLSLWDQEGIENVNHALKDSQSRWTTTVHNIAKSYLTVKNS</sequence>
<reference evidence="6" key="1">
    <citation type="submission" date="2016-10" db="EMBL/GenBank/DDBJ databases">
        <authorList>
            <person name="Varghese N."/>
            <person name="Submissions S."/>
        </authorList>
    </citation>
    <scope>NUCLEOTIDE SEQUENCE [LARGE SCALE GENOMIC DNA]</scope>
    <source>
        <strain evidence="6">B48,IBRC-M 10115,DSM 25386,CECT 8001</strain>
    </source>
</reference>
<accession>A0A1H7WKR6</accession>